<evidence type="ECO:0000256" key="9">
    <source>
        <dbReference type="ARBA" id="ARBA00023315"/>
    </source>
</evidence>
<dbReference type="SUPFAM" id="SSF51161">
    <property type="entry name" value="Trimeric LpxA-like enzymes"/>
    <property type="match status" value="1"/>
</dbReference>
<dbReference type="PANTHER" id="PTHR42811">
    <property type="entry name" value="SERINE ACETYLTRANSFERASE"/>
    <property type="match status" value="1"/>
</dbReference>
<dbReference type="InterPro" id="IPR042122">
    <property type="entry name" value="Ser_AcTrfase_N_sf"/>
</dbReference>
<dbReference type="AlphaFoldDB" id="A0A1Q5PX03"/>
<evidence type="ECO:0000313" key="13">
    <source>
        <dbReference type="Proteomes" id="UP000185612"/>
    </source>
</evidence>
<dbReference type="EC" id="2.3.1.30" evidence="3 11"/>
<keyword evidence="5" id="KW-0028">Amino-acid biosynthesis</keyword>
<keyword evidence="7" id="KW-0677">Repeat</keyword>
<evidence type="ECO:0000256" key="3">
    <source>
        <dbReference type="ARBA" id="ARBA00013266"/>
    </source>
</evidence>
<proteinExistence type="inferred from homology"/>
<name>A0A1Q5PX03_9ACTO</name>
<comment type="caution">
    <text evidence="12">The sequence shown here is derived from an EMBL/GenBank/DDBJ whole genome shotgun (WGS) entry which is preliminary data.</text>
</comment>
<dbReference type="FunFam" id="2.160.10.10:FF:000007">
    <property type="entry name" value="Serine acetyltransferase"/>
    <property type="match status" value="1"/>
</dbReference>
<evidence type="ECO:0000256" key="8">
    <source>
        <dbReference type="ARBA" id="ARBA00023192"/>
    </source>
</evidence>
<dbReference type="PIRSF" id="PIRSF000441">
    <property type="entry name" value="CysE"/>
    <property type="match status" value="1"/>
</dbReference>
<dbReference type="GO" id="GO:0005737">
    <property type="term" value="C:cytoplasm"/>
    <property type="evidence" value="ECO:0007669"/>
    <property type="project" value="InterPro"/>
</dbReference>
<dbReference type="InterPro" id="IPR001451">
    <property type="entry name" value="Hexapep"/>
</dbReference>
<accession>A0A1Q5PX03</accession>
<dbReference type="RefSeq" id="WP_073823552.1">
    <property type="nucleotide sequence ID" value="NZ_JAUNKL010000007.1"/>
</dbReference>
<dbReference type="PROSITE" id="PS00101">
    <property type="entry name" value="HEXAPEP_TRANSFERASES"/>
    <property type="match status" value="1"/>
</dbReference>
<dbReference type="CDD" id="cd03354">
    <property type="entry name" value="LbH_SAT"/>
    <property type="match status" value="1"/>
</dbReference>
<dbReference type="GO" id="GO:0006535">
    <property type="term" value="P:cysteine biosynthetic process from serine"/>
    <property type="evidence" value="ECO:0007669"/>
    <property type="project" value="InterPro"/>
</dbReference>
<dbReference type="STRING" id="52770.BSZ40_04055"/>
<comment type="catalytic activity">
    <reaction evidence="10 11">
        <text>L-serine + acetyl-CoA = O-acetyl-L-serine + CoA</text>
        <dbReference type="Rhea" id="RHEA:24560"/>
        <dbReference type="ChEBI" id="CHEBI:33384"/>
        <dbReference type="ChEBI" id="CHEBI:57287"/>
        <dbReference type="ChEBI" id="CHEBI:57288"/>
        <dbReference type="ChEBI" id="CHEBI:58340"/>
        <dbReference type="EC" id="2.3.1.30"/>
    </reaction>
</comment>
<keyword evidence="9 11" id="KW-0012">Acyltransferase</keyword>
<dbReference type="InterPro" id="IPR045304">
    <property type="entry name" value="LbH_SAT"/>
</dbReference>
<sequence>MHSSGISLRQLMREDLEAARNSDPAARSRLQVAITYPGVHAVWAHRLAHRLWHTKRGKLSALMLAQLARTFTGIEIHPAATLGRRLFIDHGSGVVIGETAEVGTDAVIFHGVTLGGVSMTPGKRHPTLGDRVMVGAGAKILGPISIGNDVRVGANAVVVKPVPDCHSAIGIPAQNRPLTKQCQSVELIVDPTLFI</sequence>
<dbReference type="InterPro" id="IPR011004">
    <property type="entry name" value="Trimer_LpxA-like_sf"/>
</dbReference>
<evidence type="ECO:0000256" key="1">
    <source>
        <dbReference type="ARBA" id="ARBA00004876"/>
    </source>
</evidence>
<reference evidence="13" key="1">
    <citation type="submission" date="2016-12" db="EMBL/GenBank/DDBJ databases">
        <authorList>
            <person name="Meng X."/>
        </authorList>
    </citation>
    <scope>NUCLEOTIDE SEQUENCE [LARGE SCALE GENOMIC DNA]</scope>
    <source>
        <strain evidence="13">DSM 20732</strain>
    </source>
</reference>
<evidence type="ECO:0000313" key="12">
    <source>
        <dbReference type="EMBL" id="OKL52087.1"/>
    </source>
</evidence>
<organism evidence="12 13">
    <name type="scientific">Buchananella hordeovulneris</name>
    <dbReference type="NCBI Taxonomy" id="52770"/>
    <lineage>
        <taxon>Bacteria</taxon>
        <taxon>Bacillati</taxon>
        <taxon>Actinomycetota</taxon>
        <taxon>Actinomycetes</taxon>
        <taxon>Actinomycetales</taxon>
        <taxon>Actinomycetaceae</taxon>
        <taxon>Buchananella</taxon>
    </lineage>
</organism>
<dbReference type="EMBL" id="MQVS01000003">
    <property type="protein sequence ID" value="OKL52087.1"/>
    <property type="molecule type" value="Genomic_DNA"/>
</dbReference>
<dbReference type="Pfam" id="PF00132">
    <property type="entry name" value="Hexapep"/>
    <property type="match status" value="1"/>
</dbReference>
<evidence type="ECO:0000256" key="10">
    <source>
        <dbReference type="ARBA" id="ARBA00049486"/>
    </source>
</evidence>
<evidence type="ECO:0000256" key="5">
    <source>
        <dbReference type="ARBA" id="ARBA00022605"/>
    </source>
</evidence>
<gene>
    <name evidence="12" type="ORF">BSZ40_04055</name>
</gene>
<comment type="similarity">
    <text evidence="2 11">Belongs to the transferase hexapeptide repeat family.</text>
</comment>
<evidence type="ECO:0000256" key="11">
    <source>
        <dbReference type="PIRNR" id="PIRNR000441"/>
    </source>
</evidence>
<dbReference type="OrthoDB" id="9801456at2"/>
<dbReference type="FunCoup" id="A0A1Q5PX03">
    <property type="interactions" value="121"/>
</dbReference>
<dbReference type="Proteomes" id="UP000185612">
    <property type="component" value="Unassembled WGS sequence"/>
</dbReference>
<evidence type="ECO:0000256" key="4">
    <source>
        <dbReference type="ARBA" id="ARBA00018522"/>
    </source>
</evidence>
<dbReference type="InterPro" id="IPR018357">
    <property type="entry name" value="Hexapep_transf_CS"/>
</dbReference>
<comment type="pathway">
    <text evidence="1">Amino-acid biosynthesis; L-cysteine biosynthesis; L-cysteine from L-serine: step 1/2.</text>
</comment>
<evidence type="ECO:0000256" key="2">
    <source>
        <dbReference type="ARBA" id="ARBA00007274"/>
    </source>
</evidence>
<evidence type="ECO:0000256" key="7">
    <source>
        <dbReference type="ARBA" id="ARBA00022737"/>
    </source>
</evidence>
<dbReference type="InterPro" id="IPR005881">
    <property type="entry name" value="Ser_O-AcTrfase"/>
</dbReference>
<dbReference type="NCBIfam" id="TIGR01172">
    <property type="entry name" value="cysE"/>
    <property type="match status" value="1"/>
</dbReference>
<dbReference type="Gene3D" id="2.160.10.10">
    <property type="entry name" value="Hexapeptide repeat proteins"/>
    <property type="match status" value="1"/>
</dbReference>
<dbReference type="NCBIfam" id="NF041874">
    <property type="entry name" value="EPS_EpsC"/>
    <property type="match status" value="1"/>
</dbReference>
<dbReference type="Gene3D" id="1.10.3130.10">
    <property type="entry name" value="serine acetyltransferase, domain 1"/>
    <property type="match status" value="1"/>
</dbReference>
<evidence type="ECO:0000256" key="6">
    <source>
        <dbReference type="ARBA" id="ARBA00022679"/>
    </source>
</evidence>
<keyword evidence="6 11" id="KW-0808">Transferase</keyword>
<dbReference type="InterPro" id="IPR053376">
    <property type="entry name" value="Serine_acetyltransferase"/>
</dbReference>
<protein>
    <recommendedName>
        <fullName evidence="4 11">Serine acetyltransferase</fullName>
        <ecNumber evidence="3 11">2.3.1.30</ecNumber>
    </recommendedName>
</protein>
<keyword evidence="8" id="KW-0198">Cysteine biosynthesis</keyword>
<dbReference type="GO" id="GO:0009001">
    <property type="term" value="F:serine O-acetyltransferase activity"/>
    <property type="evidence" value="ECO:0007669"/>
    <property type="project" value="UniProtKB-EC"/>
</dbReference>
<keyword evidence="13" id="KW-1185">Reference proteome</keyword>